<dbReference type="GO" id="GO:0005634">
    <property type="term" value="C:nucleus"/>
    <property type="evidence" value="ECO:0007669"/>
    <property type="project" value="UniProtKB-ARBA"/>
</dbReference>
<keyword evidence="3" id="KW-1185">Reference proteome</keyword>
<dbReference type="AlphaFoldDB" id="A0A0B7MUL1"/>
<reference evidence="2 3" key="1">
    <citation type="submission" date="2014-09" db="EMBL/GenBank/DDBJ databases">
        <authorList>
            <person name="Ellenberger Sabrina"/>
        </authorList>
    </citation>
    <scope>NUCLEOTIDE SEQUENCE [LARGE SCALE GENOMIC DNA]</scope>
    <source>
        <strain evidence="2 3">CBS 412.66</strain>
    </source>
</reference>
<gene>
    <name evidence="2" type="primary">PARPA_00030.1 scaffold 135</name>
</gene>
<dbReference type="InterPro" id="IPR050951">
    <property type="entry name" value="Retrovirus_Pol_polyprotein"/>
</dbReference>
<dbReference type="PANTHER" id="PTHR37984:SF15">
    <property type="entry name" value="INTEGRASE CATALYTIC DOMAIN-CONTAINING PROTEIN"/>
    <property type="match status" value="1"/>
</dbReference>
<evidence type="ECO:0000313" key="2">
    <source>
        <dbReference type="EMBL" id="CEP06793.1"/>
    </source>
</evidence>
<dbReference type="STRING" id="35722.A0A0B7MUL1"/>
<dbReference type="PANTHER" id="PTHR37984">
    <property type="entry name" value="PROTEIN CBG26694"/>
    <property type="match status" value="1"/>
</dbReference>
<protein>
    <recommendedName>
        <fullName evidence="1">Integrase catalytic domain-containing protein</fullName>
    </recommendedName>
</protein>
<evidence type="ECO:0000259" key="1">
    <source>
        <dbReference type="PROSITE" id="PS50994"/>
    </source>
</evidence>
<accession>A0A0B7MUL1</accession>
<dbReference type="InterPro" id="IPR001584">
    <property type="entry name" value="Integrase_cat-core"/>
</dbReference>
<evidence type="ECO:0000313" key="3">
    <source>
        <dbReference type="Proteomes" id="UP000054107"/>
    </source>
</evidence>
<dbReference type="PROSITE" id="PS50994">
    <property type="entry name" value="INTEGRASE"/>
    <property type="match status" value="1"/>
</dbReference>
<dbReference type="InterPro" id="IPR012337">
    <property type="entry name" value="RNaseH-like_sf"/>
</dbReference>
<dbReference type="GO" id="GO:0015074">
    <property type="term" value="P:DNA integration"/>
    <property type="evidence" value="ECO:0007669"/>
    <property type="project" value="InterPro"/>
</dbReference>
<dbReference type="Gene3D" id="3.30.420.10">
    <property type="entry name" value="Ribonuclease H-like superfamily/Ribonuclease H"/>
    <property type="match status" value="1"/>
</dbReference>
<name>A0A0B7MUL1_9FUNG</name>
<proteinExistence type="predicted"/>
<feature type="domain" description="Integrase catalytic" evidence="1">
    <location>
        <begin position="1"/>
        <end position="128"/>
    </location>
</feature>
<sequence>MYLRWPIAKAVKVADATTVVTFLYEEIFCIFGPFTHLLSYNGTHFDAQVIDTFLVLMRTHHKYTSGCRPQCNGMVKKLNGTLTRAIQKLTLNDPQHWDMHLPSVLWAYRTKVHETLRISPYQLLFGQDPTNQDPFMQLGQELGSDRYAKLVDRNRIDEL</sequence>
<dbReference type="Proteomes" id="UP000054107">
    <property type="component" value="Unassembled WGS sequence"/>
</dbReference>
<dbReference type="OrthoDB" id="2286273at2759"/>
<dbReference type="InterPro" id="IPR036397">
    <property type="entry name" value="RNaseH_sf"/>
</dbReference>
<organism evidence="2 3">
    <name type="scientific">Parasitella parasitica</name>
    <dbReference type="NCBI Taxonomy" id="35722"/>
    <lineage>
        <taxon>Eukaryota</taxon>
        <taxon>Fungi</taxon>
        <taxon>Fungi incertae sedis</taxon>
        <taxon>Mucoromycota</taxon>
        <taxon>Mucoromycotina</taxon>
        <taxon>Mucoromycetes</taxon>
        <taxon>Mucorales</taxon>
        <taxon>Mucorineae</taxon>
        <taxon>Mucoraceae</taxon>
        <taxon>Parasitella</taxon>
    </lineage>
</organism>
<dbReference type="EMBL" id="LN718685">
    <property type="protein sequence ID" value="CEP06793.1"/>
    <property type="molecule type" value="Genomic_DNA"/>
</dbReference>
<dbReference type="SUPFAM" id="SSF53098">
    <property type="entry name" value="Ribonuclease H-like"/>
    <property type="match status" value="1"/>
</dbReference>
<dbReference type="GO" id="GO:0003676">
    <property type="term" value="F:nucleic acid binding"/>
    <property type="evidence" value="ECO:0007669"/>
    <property type="project" value="InterPro"/>
</dbReference>